<keyword evidence="8" id="KW-0175">Coiled coil</keyword>
<evidence type="ECO:0000256" key="6">
    <source>
        <dbReference type="ARBA" id="ARBA00022777"/>
    </source>
</evidence>
<dbReference type="InterPro" id="IPR005467">
    <property type="entry name" value="His_kinase_dom"/>
</dbReference>
<dbReference type="GO" id="GO:0016020">
    <property type="term" value="C:membrane"/>
    <property type="evidence" value="ECO:0007669"/>
    <property type="project" value="UniProtKB-SubCell"/>
</dbReference>
<evidence type="ECO:0000256" key="9">
    <source>
        <dbReference type="SAM" id="Phobius"/>
    </source>
</evidence>
<keyword evidence="6 12" id="KW-0418">Kinase</keyword>
<gene>
    <name evidence="12" type="ORF">I0K15_07100</name>
</gene>
<dbReference type="Pfam" id="PF00512">
    <property type="entry name" value="HisKA"/>
    <property type="match status" value="1"/>
</dbReference>
<feature type="transmembrane region" description="Helical" evidence="9">
    <location>
        <begin position="188"/>
        <end position="208"/>
    </location>
</feature>
<keyword evidence="9" id="KW-0812">Transmembrane</keyword>
<dbReference type="PANTHER" id="PTHR43711">
    <property type="entry name" value="TWO-COMPONENT HISTIDINE KINASE"/>
    <property type="match status" value="1"/>
</dbReference>
<evidence type="ECO:0000313" key="12">
    <source>
        <dbReference type="EMBL" id="QPH55496.1"/>
    </source>
</evidence>
<reference evidence="12 13" key="1">
    <citation type="submission" date="2020-11" db="EMBL/GenBank/DDBJ databases">
        <title>Description of Pontivivens ytuae sp. nov. isolated from deep sea sediment of Mariana Trench.</title>
        <authorList>
            <person name="Wang Z."/>
            <person name="Sun Q.-L."/>
            <person name="Xu X.-D."/>
            <person name="Tang Y.-Z."/>
            <person name="Zhang J."/>
        </authorList>
    </citation>
    <scope>NUCLEOTIDE SEQUENCE [LARGE SCALE GENOMIC DNA]</scope>
    <source>
        <strain evidence="12 13">MT2928</strain>
    </source>
</reference>
<keyword evidence="7" id="KW-0902">Two-component regulatory system</keyword>
<evidence type="ECO:0000256" key="1">
    <source>
        <dbReference type="ARBA" id="ARBA00000085"/>
    </source>
</evidence>
<dbReference type="SMART" id="SM00388">
    <property type="entry name" value="HisKA"/>
    <property type="match status" value="1"/>
</dbReference>
<dbReference type="InterPro" id="IPR036097">
    <property type="entry name" value="HisK_dim/P_sf"/>
</dbReference>
<dbReference type="SMART" id="SM00304">
    <property type="entry name" value="HAMP"/>
    <property type="match status" value="1"/>
</dbReference>
<dbReference type="KEGG" id="poz:I0K15_07100"/>
<dbReference type="AlphaFoldDB" id="A0A7S9LUN9"/>
<evidence type="ECO:0000256" key="7">
    <source>
        <dbReference type="ARBA" id="ARBA00023012"/>
    </source>
</evidence>
<keyword evidence="9" id="KW-0472">Membrane</keyword>
<keyword evidence="5" id="KW-0808">Transferase</keyword>
<organism evidence="12 13">
    <name type="scientific">Pontivivens ytuae</name>
    <dbReference type="NCBI Taxonomy" id="2789856"/>
    <lineage>
        <taxon>Bacteria</taxon>
        <taxon>Pseudomonadati</taxon>
        <taxon>Pseudomonadota</taxon>
        <taxon>Alphaproteobacteria</taxon>
        <taxon>Rhodobacterales</taxon>
        <taxon>Paracoccaceae</taxon>
        <taxon>Pontivivens</taxon>
    </lineage>
</organism>
<dbReference type="CDD" id="cd00082">
    <property type="entry name" value="HisKA"/>
    <property type="match status" value="1"/>
</dbReference>
<dbReference type="SMART" id="SM00387">
    <property type="entry name" value="HATPase_c"/>
    <property type="match status" value="1"/>
</dbReference>
<name>A0A7S9LUN9_9RHOB</name>
<dbReference type="InterPro" id="IPR003661">
    <property type="entry name" value="HisK_dim/P_dom"/>
</dbReference>
<feature type="domain" description="Histidine kinase" evidence="10">
    <location>
        <begin position="304"/>
        <end position="513"/>
    </location>
</feature>
<evidence type="ECO:0000256" key="8">
    <source>
        <dbReference type="SAM" id="Coils"/>
    </source>
</evidence>
<evidence type="ECO:0000256" key="2">
    <source>
        <dbReference type="ARBA" id="ARBA00004370"/>
    </source>
</evidence>
<accession>A0A7S9LUN9</accession>
<comment type="catalytic activity">
    <reaction evidence="1">
        <text>ATP + protein L-histidine = ADP + protein N-phospho-L-histidine.</text>
        <dbReference type="EC" id="2.7.13.3"/>
    </reaction>
</comment>
<evidence type="ECO:0000256" key="4">
    <source>
        <dbReference type="ARBA" id="ARBA00022553"/>
    </source>
</evidence>
<dbReference type="InterPro" id="IPR036890">
    <property type="entry name" value="HATPase_C_sf"/>
</dbReference>
<dbReference type="Pfam" id="PF02518">
    <property type="entry name" value="HATPase_c"/>
    <property type="match status" value="1"/>
</dbReference>
<dbReference type="SUPFAM" id="SSF47384">
    <property type="entry name" value="Homodimeric domain of signal transducing histidine kinase"/>
    <property type="match status" value="1"/>
</dbReference>
<dbReference type="EMBL" id="CP064942">
    <property type="protein sequence ID" value="QPH55496.1"/>
    <property type="molecule type" value="Genomic_DNA"/>
</dbReference>
<dbReference type="InterPro" id="IPR050736">
    <property type="entry name" value="Sensor_HK_Regulatory"/>
</dbReference>
<dbReference type="Gene3D" id="1.10.287.130">
    <property type="match status" value="1"/>
</dbReference>
<comment type="subcellular location">
    <subcellularLocation>
        <location evidence="2">Membrane</location>
    </subcellularLocation>
</comment>
<dbReference type="Proteomes" id="UP000594800">
    <property type="component" value="Chromosome"/>
</dbReference>
<dbReference type="EC" id="2.7.13.3" evidence="3"/>
<dbReference type="FunFam" id="1.10.287.130:FF:000001">
    <property type="entry name" value="Two-component sensor histidine kinase"/>
    <property type="match status" value="1"/>
</dbReference>
<dbReference type="Gene3D" id="3.30.565.10">
    <property type="entry name" value="Histidine kinase-like ATPase, C-terminal domain"/>
    <property type="match status" value="1"/>
</dbReference>
<dbReference type="InterPro" id="IPR004358">
    <property type="entry name" value="Sig_transdc_His_kin-like_C"/>
</dbReference>
<evidence type="ECO:0000256" key="3">
    <source>
        <dbReference type="ARBA" id="ARBA00012438"/>
    </source>
</evidence>
<evidence type="ECO:0000259" key="11">
    <source>
        <dbReference type="PROSITE" id="PS50885"/>
    </source>
</evidence>
<dbReference type="PROSITE" id="PS50885">
    <property type="entry name" value="HAMP"/>
    <property type="match status" value="1"/>
</dbReference>
<dbReference type="PANTHER" id="PTHR43711:SF1">
    <property type="entry name" value="HISTIDINE KINASE 1"/>
    <property type="match status" value="1"/>
</dbReference>
<keyword evidence="4" id="KW-0597">Phosphoprotein</keyword>
<keyword evidence="13" id="KW-1185">Reference proteome</keyword>
<sequence>MRVSTLLIAYAFLFVTLTLGSAAMAIWTTERGRMLEERIELAEQSYHAHLSLQSNIYQLFKQHGDALIIGDRDNGALEAVIQDAIGRDIQLIRDTIGREIELVGEEEIEELARLAEIERRVNTVTVALTRISSGEAGSDQARLRAQLVDILDREVDIQIAQLISEALAEEEEEVAETLVEAAAFRDRVQIAAVAVGLVAAIALGYAIWTFNRYLRRPILALSEGVRAYEAERFDQDIKVRGGREFENLGALLTNMARKLRQRQLSQKELNERLETEVAGRTRELEKLLRQFEISEANRRRLMADISHELRTPLTIIQGEAEVTLRGGPQEAETYMEALSRIRDSAKHTNRIVDDMLLVARQEADELRLDLRDVDLMAVIDDARGLFPGAVRLDSGLTSLRIRGDEMRMRQCLLALFNNAARYGGPDIVVRAFHEGGRAIVTVEDNGSGLTDIEKSQAFDRFYRGSNASGVTGEGTGLGLPIVRAIVKAHGGDVELEDGREGGLRVAMSFPTPRAGIRLVPGAASDSA</sequence>
<dbReference type="SUPFAM" id="SSF55874">
    <property type="entry name" value="ATPase domain of HSP90 chaperone/DNA topoisomerase II/histidine kinase"/>
    <property type="match status" value="1"/>
</dbReference>
<proteinExistence type="predicted"/>
<keyword evidence="9" id="KW-1133">Transmembrane helix</keyword>
<dbReference type="GO" id="GO:0000155">
    <property type="term" value="F:phosphorelay sensor kinase activity"/>
    <property type="evidence" value="ECO:0007669"/>
    <property type="project" value="InterPro"/>
</dbReference>
<dbReference type="Gene3D" id="6.10.340.10">
    <property type="match status" value="1"/>
</dbReference>
<feature type="domain" description="HAMP" evidence="11">
    <location>
        <begin position="212"/>
        <end position="264"/>
    </location>
</feature>
<evidence type="ECO:0000313" key="13">
    <source>
        <dbReference type="Proteomes" id="UP000594800"/>
    </source>
</evidence>
<evidence type="ECO:0000259" key="10">
    <source>
        <dbReference type="PROSITE" id="PS50109"/>
    </source>
</evidence>
<evidence type="ECO:0000256" key="5">
    <source>
        <dbReference type="ARBA" id="ARBA00022679"/>
    </source>
</evidence>
<dbReference type="RefSeq" id="WP_196104695.1">
    <property type="nucleotide sequence ID" value="NZ_CP064942.1"/>
</dbReference>
<dbReference type="PROSITE" id="PS50109">
    <property type="entry name" value="HIS_KIN"/>
    <property type="match status" value="1"/>
</dbReference>
<dbReference type="CDD" id="cd00075">
    <property type="entry name" value="HATPase"/>
    <property type="match status" value="1"/>
</dbReference>
<feature type="coiled-coil region" evidence="8">
    <location>
        <begin position="256"/>
        <end position="304"/>
    </location>
</feature>
<dbReference type="PRINTS" id="PR00344">
    <property type="entry name" value="BCTRLSENSOR"/>
</dbReference>
<dbReference type="CDD" id="cd06225">
    <property type="entry name" value="HAMP"/>
    <property type="match status" value="1"/>
</dbReference>
<protein>
    <recommendedName>
        <fullName evidence="3">histidine kinase</fullName>
        <ecNumber evidence="3">2.7.13.3</ecNumber>
    </recommendedName>
</protein>
<dbReference type="InterPro" id="IPR003594">
    <property type="entry name" value="HATPase_dom"/>
</dbReference>
<dbReference type="InterPro" id="IPR003660">
    <property type="entry name" value="HAMP_dom"/>
</dbReference>